<keyword evidence="2" id="KW-1185">Reference proteome</keyword>
<evidence type="ECO:0008006" key="3">
    <source>
        <dbReference type="Google" id="ProtNLM"/>
    </source>
</evidence>
<gene>
    <name evidence="1" type="ORF">H010_13311</name>
</gene>
<sequence>MNAHLITPPSIPMALEVLEFWFGDALQSDWPADDRHPLWFGGGAALDQQITDRFGPLVQTALAGGCQDWETDLASRLALIIVLDQFPRNMFRGQPRAFAGDARAQQLVQQTLALGQDAALPRVGRVFLYMPLMHAETLGLQDGCVSRFTALLEDATPELREALANHLRFARLHRDIVADHGRFPHRNAALGRACTPAEEAFLENGPRFGQ</sequence>
<dbReference type="RefSeq" id="WP_068174088.1">
    <property type="nucleotide sequence ID" value="NZ_AOGK01000011.1"/>
</dbReference>
<comment type="caution">
    <text evidence="1">The sequence shown here is derived from an EMBL/GenBank/DDBJ whole genome shotgun (WGS) entry which is preliminary data.</text>
</comment>
<reference evidence="1" key="1">
    <citation type="submission" date="2013-01" db="EMBL/GenBank/DDBJ databases">
        <title>Genome draft of Hydrogenophaga taeniospiralis 2K1.</title>
        <authorList>
            <person name="Gomila M."/>
            <person name="Lalucat J."/>
        </authorList>
    </citation>
    <scope>NUCLEOTIDE SEQUENCE</scope>
    <source>
        <strain evidence="1">CCUG 15921</strain>
    </source>
</reference>
<dbReference type="SUPFAM" id="SSF48452">
    <property type="entry name" value="TPR-like"/>
    <property type="match status" value="1"/>
</dbReference>
<name>A0A9X4NR89_9BURK</name>
<proteinExistence type="predicted"/>
<dbReference type="InterPro" id="IPR011990">
    <property type="entry name" value="TPR-like_helical_dom_sf"/>
</dbReference>
<dbReference type="Gene3D" id="1.20.58.320">
    <property type="entry name" value="TPR-like"/>
    <property type="match status" value="1"/>
</dbReference>
<evidence type="ECO:0000313" key="1">
    <source>
        <dbReference type="EMBL" id="MDG5976238.1"/>
    </source>
</evidence>
<organism evidence="1 2">
    <name type="scientific">Hydrogenophaga taeniospiralis CCUG 15921</name>
    <dbReference type="NCBI Taxonomy" id="1281780"/>
    <lineage>
        <taxon>Bacteria</taxon>
        <taxon>Pseudomonadati</taxon>
        <taxon>Pseudomonadota</taxon>
        <taxon>Betaproteobacteria</taxon>
        <taxon>Burkholderiales</taxon>
        <taxon>Comamonadaceae</taxon>
        <taxon>Hydrogenophaga</taxon>
    </lineage>
</organism>
<evidence type="ECO:0000313" key="2">
    <source>
        <dbReference type="Proteomes" id="UP001152876"/>
    </source>
</evidence>
<dbReference type="Gene3D" id="1.25.40.10">
    <property type="entry name" value="Tetratricopeptide repeat domain"/>
    <property type="match status" value="1"/>
</dbReference>
<dbReference type="OrthoDB" id="7593450at2"/>
<dbReference type="AlphaFoldDB" id="A0A9X4NR89"/>
<accession>A0A9X4NR89</accession>
<dbReference type="EMBL" id="AOGK01000011">
    <property type="protein sequence ID" value="MDG5976238.1"/>
    <property type="molecule type" value="Genomic_DNA"/>
</dbReference>
<dbReference type="Pfam" id="PF06041">
    <property type="entry name" value="DUF924"/>
    <property type="match status" value="1"/>
</dbReference>
<protein>
    <recommendedName>
        <fullName evidence="3">DUF924 domain-containing protein</fullName>
    </recommendedName>
</protein>
<dbReference type="Proteomes" id="UP001152876">
    <property type="component" value="Unassembled WGS sequence"/>
</dbReference>
<dbReference type="InterPro" id="IPR010323">
    <property type="entry name" value="DUF924"/>
</dbReference>